<dbReference type="Proteomes" id="UP000372890">
    <property type="component" value="Unassembled WGS sequence"/>
</dbReference>
<evidence type="ECO:0000256" key="2">
    <source>
        <dbReference type="ARBA" id="ARBA00022806"/>
    </source>
</evidence>
<dbReference type="EC" id="3.6.1.-" evidence="4"/>
<dbReference type="EMBL" id="CAADIS010000005">
    <property type="protein sequence ID" value="VFS36638.1"/>
    <property type="molecule type" value="Genomic_DNA"/>
</dbReference>
<protein>
    <submittedName>
        <fullName evidence="4">ATP-dependent helicase HrpB</fullName>
        <ecNumber evidence="4">3.6.1.-</ecNumber>
    </submittedName>
</protein>
<dbReference type="InterPro" id="IPR013689">
    <property type="entry name" value="RNA_helicase_ATP-dep_HrpB_C"/>
</dbReference>
<reference evidence="4 5" key="1">
    <citation type="submission" date="2019-03" db="EMBL/GenBank/DDBJ databases">
        <authorList>
            <consortium name="Pathogen Informatics"/>
        </authorList>
    </citation>
    <scope>NUCLEOTIDE SEQUENCE [LARGE SCALE GENOMIC DNA]</scope>
    <source>
        <strain evidence="4 5">NCTC9001</strain>
    </source>
</reference>
<dbReference type="GO" id="GO:0016787">
    <property type="term" value="F:hydrolase activity"/>
    <property type="evidence" value="ECO:0007669"/>
    <property type="project" value="UniProtKB-KW"/>
</dbReference>
<evidence type="ECO:0000259" key="3">
    <source>
        <dbReference type="Pfam" id="PF08482"/>
    </source>
</evidence>
<dbReference type="GO" id="GO:0004386">
    <property type="term" value="F:helicase activity"/>
    <property type="evidence" value="ECO:0007669"/>
    <property type="project" value="UniProtKB-KW"/>
</dbReference>
<dbReference type="PANTHER" id="PTHR43519:SF1">
    <property type="entry name" value="ATP-DEPENDENT RNA HELICASE HRPB"/>
    <property type="match status" value="1"/>
</dbReference>
<keyword evidence="2 4" id="KW-0347">Helicase</keyword>
<evidence type="ECO:0000313" key="5">
    <source>
        <dbReference type="Proteomes" id="UP000372890"/>
    </source>
</evidence>
<keyword evidence="2 4" id="KW-0067">ATP-binding</keyword>
<accession>A0A484YK40</accession>
<dbReference type="Pfam" id="PF08482">
    <property type="entry name" value="HrpB_C"/>
    <property type="match status" value="1"/>
</dbReference>
<dbReference type="PANTHER" id="PTHR43519">
    <property type="entry name" value="ATP-DEPENDENT RNA HELICASE HRPB"/>
    <property type="match status" value="1"/>
</dbReference>
<evidence type="ECO:0000256" key="1">
    <source>
        <dbReference type="ARBA" id="ARBA00022801"/>
    </source>
</evidence>
<gene>
    <name evidence="4" type="primary">hrpB_3</name>
    <name evidence="4" type="ORF">NCTC9001_05400</name>
</gene>
<organism evidence="4 5">
    <name type="scientific">Escherichia coli</name>
    <dbReference type="NCBI Taxonomy" id="562"/>
    <lineage>
        <taxon>Bacteria</taxon>
        <taxon>Pseudomonadati</taxon>
        <taxon>Pseudomonadota</taxon>
        <taxon>Gammaproteobacteria</taxon>
        <taxon>Enterobacterales</taxon>
        <taxon>Enterobacteriaceae</taxon>
        <taxon>Escherichia</taxon>
    </lineage>
</organism>
<proteinExistence type="predicted"/>
<name>A0A484YK40_ECOLX</name>
<sequence>MQPLAKPSEDELHQAMLNGIRDKGLSVLNWTAEAEQLRLRLLCAAKWLPEYDWPAVDDESLLATLETWLLPHMTGVHSLRGLKSLDIYQALRGLLDWVMQQRLDSELPAHYTVPTGSRIAIRYHEDNPPALAVRMQEMFGEATNRLSPRGAYRWCWSCFPLPKGRCKSRVI</sequence>
<keyword evidence="1 4" id="KW-0378">Hydrolase</keyword>
<keyword evidence="2 4" id="KW-0547">Nucleotide-binding</keyword>
<dbReference type="AlphaFoldDB" id="A0A484YK40"/>
<feature type="domain" description="ATP-dependent RNA helicase HrpB C-terminal" evidence="3">
    <location>
        <begin position="68"/>
        <end position="143"/>
    </location>
</feature>
<evidence type="ECO:0000313" key="4">
    <source>
        <dbReference type="EMBL" id="VFS36638.1"/>
    </source>
</evidence>